<comment type="caution">
    <text evidence="2">The sequence shown here is derived from an EMBL/GenBank/DDBJ whole genome shotgun (WGS) entry which is preliminary data.</text>
</comment>
<gene>
    <name evidence="2" type="ORF">GIB67_022118</name>
</gene>
<evidence type="ECO:0000256" key="1">
    <source>
        <dbReference type="SAM" id="MobiDB-lite"/>
    </source>
</evidence>
<sequence>MSDIARCGNIDIPDLGVLTGEVTFPHVEFPIADFSTHETQIPPLWFGYDFFAMTKGMRKITLDKTLDLEARHLHNESCIIHLTTDLRRTEYRLSQLNDYLDGEGVVVDWEDDEGKAGTSQAGTSRRVSRERTSQVGAAPSRRSRCTR</sequence>
<dbReference type="AlphaFoldDB" id="A0A7J7LY52"/>
<name>A0A7J7LY52_9MAGN</name>
<evidence type="ECO:0000313" key="3">
    <source>
        <dbReference type="Proteomes" id="UP000541444"/>
    </source>
</evidence>
<dbReference type="Proteomes" id="UP000541444">
    <property type="component" value="Unassembled WGS sequence"/>
</dbReference>
<reference evidence="2 3" key="1">
    <citation type="journal article" date="2020" name="IScience">
        <title>Genome Sequencing of the Endangered Kingdonia uniflora (Circaeasteraceae, Ranunculales) Reveals Potential Mechanisms of Evolutionary Specialization.</title>
        <authorList>
            <person name="Sun Y."/>
            <person name="Deng T."/>
            <person name="Zhang A."/>
            <person name="Moore M.J."/>
            <person name="Landis J.B."/>
            <person name="Lin N."/>
            <person name="Zhang H."/>
            <person name="Zhang X."/>
            <person name="Huang J."/>
            <person name="Zhang X."/>
            <person name="Sun H."/>
            <person name="Wang H."/>
        </authorList>
    </citation>
    <scope>NUCLEOTIDE SEQUENCE [LARGE SCALE GENOMIC DNA]</scope>
    <source>
        <strain evidence="2">TB1705</strain>
        <tissue evidence="2">Leaf</tissue>
    </source>
</reference>
<accession>A0A7J7LY52</accession>
<evidence type="ECO:0000313" key="2">
    <source>
        <dbReference type="EMBL" id="KAF6147458.1"/>
    </source>
</evidence>
<proteinExistence type="predicted"/>
<organism evidence="2 3">
    <name type="scientific">Kingdonia uniflora</name>
    <dbReference type="NCBI Taxonomy" id="39325"/>
    <lineage>
        <taxon>Eukaryota</taxon>
        <taxon>Viridiplantae</taxon>
        <taxon>Streptophyta</taxon>
        <taxon>Embryophyta</taxon>
        <taxon>Tracheophyta</taxon>
        <taxon>Spermatophyta</taxon>
        <taxon>Magnoliopsida</taxon>
        <taxon>Ranunculales</taxon>
        <taxon>Circaeasteraceae</taxon>
        <taxon>Kingdonia</taxon>
    </lineage>
</organism>
<feature type="region of interest" description="Disordered" evidence="1">
    <location>
        <begin position="111"/>
        <end position="147"/>
    </location>
</feature>
<protein>
    <submittedName>
        <fullName evidence="2">Uncharacterized protein</fullName>
    </submittedName>
</protein>
<keyword evidence="3" id="KW-1185">Reference proteome</keyword>
<dbReference type="EMBL" id="JACGCM010001903">
    <property type="protein sequence ID" value="KAF6147458.1"/>
    <property type="molecule type" value="Genomic_DNA"/>
</dbReference>